<dbReference type="GO" id="GO:0030163">
    <property type="term" value="P:protein catabolic process"/>
    <property type="evidence" value="ECO:0007669"/>
    <property type="project" value="InterPro"/>
</dbReference>
<dbReference type="InterPro" id="IPR014721">
    <property type="entry name" value="Ribsml_uS5_D2-typ_fold_subgr"/>
</dbReference>
<dbReference type="GO" id="GO:0005524">
    <property type="term" value="F:ATP binding"/>
    <property type="evidence" value="ECO:0007669"/>
    <property type="project" value="InterPro"/>
</dbReference>
<dbReference type="GO" id="GO:0004176">
    <property type="term" value="F:ATP-dependent peptidase activity"/>
    <property type="evidence" value="ECO:0007669"/>
    <property type="project" value="InterPro"/>
</dbReference>
<dbReference type="GO" id="GO:0004252">
    <property type="term" value="F:serine-type endopeptidase activity"/>
    <property type="evidence" value="ECO:0007669"/>
    <property type="project" value="InterPro"/>
</dbReference>
<dbReference type="InterPro" id="IPR008269">
    <property type="entry name" value="Lon_proteolytic"/>
</dbReference>
<evidence type="ECO:0000313" key="3">
    <source>
        <dbReference type="EMBL" id="CAB4538028.1"/>
    </source>
</evidence>
<dbReference type="EMBL" id="CAEZSM010000026">
    <property type="protein sequence ID" value="CAB4538028.1"/>
    <property type="molecule type" value="Genomic_DNA"/>
</dbReference>
<dbReference type="GO" id="GO:0006508">
    <property type="term" value="P:proteolysis"/>
    <property type="evidence" value="ECO:0007669"/>
    <property type="project" value="InterPro"/>
</dbReference>
<dbReference type="EMBL" id="CAFABD010000065">
    <property type="protein sequence ID" value="CAB4824269.1"/>
    <property type="molecule type" value="Genomic_DNA"/>
</dbReference>
<dbReference type="PANTHER" id="PTHR10046">
    <property type="entry name" value="ATP DEPENDENT LON PROTEASE FAMILY MEMBER"/>
    <property type="match status" value="1"/>
</dbReference>
<accession>A0A6J6BIK4</accession>
<evidence type="ECO:0000313" key="4">
    <source>
        <dbReference type="EMBL" id="CAB4824269.1"/>
    </source>
</evidence>
<dbReference type="InterPro" id="IPR027065">
    <property type="entry name" value="Lon_Prtase"/>
</dbReference>
<reference evidence="3" key="1">
    <citation type="submission" date="2020-05" db="EMBL/GenBank/DDBJ databases">
        <authorList>
            <person name="Chiriac C."/>
            <person name="Salcher M."/>
            <person name="Ghai R."/>
            <person name="Kavagutti S V."/>
        </authorList>
    </citation>
    <scope>NUCLEOTIDE SEQUENCE</scope>
</reference>
<feature type="transmembrane region" description="Helical" evidence="1">
    <location>
        <begin position="12"/>
        <end position="31"/>
    </location>
</feature>
<evidence type="ECO:0000313" key="5">
    <source>
        <dbReference type="EMBL" id="CAB5008659.1"/>
    </source>
</evidence>
<proteinExistence type="predicted"/>
<dbReference type="InterPro" id="IPR020568">
    <property type="entry name" value="Ribosomal_Su5_D2-typ_SF"/>
</dbReference>
<keyword evidence="1" id="KW-0472">Membrane</keyword>
<dbReference type="EMBL" id="CAFBPH010000043">
    <property type="protein sequence ID" value="CAB5008659.1"/>
    <property type="molecule type" value="Genomic_DNA"/>
</dbReference>
<keyword evidence="1" id="KW-1133">Transmembrane helix</keyword>
<keyword evidence="1" id="KW-0812">Transmembrane</keyword>
<name>A0A6J6BIK4_9ZZZZ</name>
<feature type="domain" description="Lon proteolytic" evidence="2">
    <location>
        <begin position="152"/>
        <end position="239"/>
    </location>
</feature>
<evidence type="ECO:0000259" key="2">
    <source>
        <dbReference type="Pfam" id="PF05362"/>
    </source>
</evidence>
<organism evidence="3">
    <name type="scientific">freshwater metagenome</name>
    <dbReference type="NCBI Taxonomy" id="449393"/>
    <lineage>
        <taxon>unclassified sequences</taxon>
        <taxon>metagenomes</taxon>
        <taxon>ecological metagenomes</taxon>
    </lineage>
</organism>
<dbReference type="SUPFAM" id="SSF54211">
    <property type="entry name" value="Ribosomal protein S5 domain 2-like"/>
    <property type="match status" value="1"/>
</dbReference>
<evidence type="ECO:0000256" key="1">
    <source>
        <dbReference type="SAM" id="Phobius"/>
    </source>
</evidence>
<dbReference type="Pfam" id="PF05362">
    <property type="entry name" value="Lon_C"/>
    <property type="match status" value="1"/>
</dbReference>
<sequence length="269" mass="28686">MRFSPLPLFAKITLSLFLIGTVLIPLPYVVLMPGSAVNIFDSTIKITGHKIFQPSARLDLLSILVSDPTSKVFGPEVLYTWIKGDRVVYPYSAIYRKGTTAKAEKIASKKDMKVSQNASVLAAIDYLNANKLQNNEAPIRAEDIAFDVRKTGGPSGGFVFALGIIELLTEENILGKNHVAGTGTISATGVIGPIGGIAEKLIAADRAGATIFMSPIRNCKELTRIPQGMRVIAVTNLSDAIDQLRLIQSAPAGEKSQMKESNGCASVGA</sequence>
<protein>
    <submittedName>
        <fullName evidence="3">Unannotated protein</fullName>
    </submittedName>
</protein>
<dbReference type="Gene3D" id="3.30.230.10">
    <property type="match status" value="1"/>
</dbReference>
<gene>
    <name evidence="3" type="ORF">UFOPK1438_00319</name>
    <name evidence="4" type="ORF">UFOPK3166_00543</name>
    <name evidence="5" type="ORF">UFOPK4087_00332</name>
</gene>
<dbReference type="AlphaFoldDB" id="A0A6J6BIK4"/>